<evidence type="ECO:0000313" key="4">
    <source>
        <dbReference type="Proteomes" id="UP000278143"/>
    </source>
</evidence>
<name>A0A4P9Z5S5_9FUNG</name>
<dbReference type="Pfam" id="PF05057">
    <property type="entry name" value="DUF676"/>
    <property type="match status" value="1"/>
</dbReference>
<evidence type="ECO:0000256" key="1">
    <source>
        <dbReference type="ARBA" id="ARBA00007920"/>
    </source>
</evidence>
<dbReference type="Proteomes" id="UP000278143">
    <property type="component" value="Unassembled WGS sequence"/>
</dbReference>
<evidence type="ECO:0000259" key="2">
    <source>
        <dbReference type="Pfam" id="PF05057"/>
    </source>
</evidence>
<keyword evidence="4" id="KW-1185">Reference proteome</keyword>
<evidence type="ECO:0000313" key="3">
    <source>
        <dbReference type="EMBL" id="RKP27161.1"/>
    </source>
</evidence>
<dbReference type="AlphaFoldDB" id="A0A4P9Z5S5"/>
<gene>
    <name evidence="3" type="ORF">SYNPS1DRAFT_13102</name>
</gene>
<dbReference type="GO" id="GO:0016787">
    <property type="term" value="F:hydrolase activity"/>
    <property type="evidence" value="ECO:0007669"/>
    <property type="project" value="UniProtKB-KW"/>
</dbReference>
<dbReference type="InterPro" id="IPR007751">
    <property type="entry name" value="DUF676_lipase-like"/>
</dbReference>
<proteinExistence type="inferred from homology"/>
<dbReference type="OrthoDB" id="5592486at2759"/>
<dbReference type="InterPro" id="IPR029058">
    <property type="entry name" value="AB_hydrolase_fold"/>
</dbReference>
<organism evidence="3 4">
    <name type="scientific">Syncephalis pseudoplumigaleata</name>
    <dbReference type="NCBI Taxonomy" id="1712513"/>
    <lineage>
        <taxon>Eukaryota</taxon>
        <taxon>Fungi</taxon>
        <taxon>Fungi incertae sedis</taxon>
        <taxon>Zoopagomycota</taxon>
        <taxon>Zoopagomycotina</taxon>
        <taxon>Zoopagomycetes</taxon>
        <taxon>Zoopagales</taxon>
        <taxon>Piptocephalidaceae</taxon>
        <taxon>Syncephalis</taxon>
    </lineage>
</organism>
<accession>A0A4P9Z5S5</accession>
<dbReference type="EMBL" id="KZ989258">
    <property type="protein sequence ID" value="RKP27161.1"/>
    <property type="molecule type" value="Genomic_DNA"/>
</dbReference>
<dbReference type="SUPFAM" id="SSF53474">
    <property type="entry name" value="alpha/beta-Hydrolases"/>
    <property type="match status" value="1"/>
</dbReference>
<dbReference type="PANTHER" id="PTHR11440">
    <property type="entry name" value="LECITHIN-CHOLESTEROL ACYLTRANSFERASE-RELATED"/>
    <property type="match status" value="1"/>
</dbReference>
<protein>
    <submittedName>
        <fullName evidence="3">Alpha/Beta hydrolase protein</fullName>
    </submittedName>
</protein>
<comment type="similarity">
    <text evidence="1">Belongs to the putative lipase ROG1 family.</text>
</comment>
<keyword evidence="3" id="KW-0378">Hydrolase</keyword>
<dbReference type="Gene3D" id="3.40.50.1820">
    <property type="entry name" value="alpha/beta hydrolase"/>
    <property type="match status" value="1"/>
</dbReference>
<reference evidence="4" key="1">
    <citation type="journal article" date="2018" name="Nat. Microbiol.">
        <title>Leveraging single-cell genomics to expand the fungal tree of life.</title>
        <authorList>
            <person name="Ahrendt S.R."/>
            <person name="Quandt C.A."/>
            <person name="Ciobanu D."/>
            <person name="Clum A."/>
            <person name="Salamov A."/>
            <person name="Andreopoulos B."/>
            <person name="Cheng J.F."/>
            <person name="Woyke T."/>
            <person name="Pelin A."/>
            <person name="Henrissat B."/>
            <person name="Reynolds N.K."/>
            <person name="Benny G.L."/>
            <person name="Smith M.E."/>
            <person name="James T.Y."/>
            <person name="Grigoriev I.V."/>
        </authorList>
    </citation>
    <scope>NUCLEOTIDE SEQUENCE [LARGE SCALE GENOMIC DNA]</scope>
    <source>
        <strain evidence="4">Benny S71-1</strain>
    </source>
</reference>
<sequence>MLGVRFDVKPSGTSRAHHPIPYAQHVAPHYRPPRNPIVLCHGLFGYDKMGPDALPCLQLHYWRGIKDALCRLGADVYVARVSGSNTIAKRAGELHQALASVLAGQEVNFIAHSMGGLDVRHLVTHLRPKEYRVRSLTTVSTPHRGSPFMDWCRDNLHLARVGTTGTMGAVAATASVKAKVAHALAPAVTNAARQMRPMLRMVSSLLDYPAYANLTTSYLTQSFNPSTPNRPDMLYFSYGAKAPSLSMLHVLRIPWEVVDAREGDNDGLVSVTSAHWGNYLGTLDADHWELNNCWRWMQTRKRANFDVMELYMSIATRLHQEGL</sequence>
<feature type="domain" description="DUF676" evidence="2">
    <location>
        <begin position="93"/>
        <end position="149"/>
    </location>
</feature>